<feature type="region of interest" description="Disordered" evidence="1">
    <location>
        <begin position="122"/>
        <end position="153"/>
    </location>
</feature>
<accession>A0A1J4J392</accession>
<evidence type="ECO:0000256" key="1">
    <source>
        <dbReference type="SAM" id="MobiDB-lite"/>
    </source>
</evidence>
<dbReference type="EMBL" id="MLAK01001366">
    <property type="protein sequence ID" value="OHS93920.1"/>
    <property type="molecule type" value="Genomic_DNA"/>
</dbReference>
<dbReference type="GeneID" id="94847618"/>
<dbReference type="VEuPathDB" id="TrichDB:TRFO_39923"/>
<proteinExistence type="predicted"/>
<dbReference type="AlphaFoldDB" id="A0A1J4J392"/>
<dbReference type="Proteomes" id="UP000179807">
    <property type="component" value="Unassembled WGS sequence"/>
</dbReference>
<reference evidence="2" key="1">
    <citation type="submission" date="2016-10" db="EMBL/GenBank/DDBJ databases">
        <authorList>
            <person name="Benchimol M."/>
            <person name="Almeida L.G."/>
            <person name="Vasconcelos A.T."/>
            <person name="Perreira-Neves A."/>
            <person name="Rosa I.A."/>
            <person name="Tasca T."/>
            <person name="Bogo M.R."/>
            <person name="de Souza W."/>
        </authorList>
    </citation>
    <scope>NUCLEOTIDE SEQUENCE [LARGE SCALE GENOMIC DNA]</scope>
    <source>
        <strain evidence="2">K</strain>
    </source>
</reference>
<name>A0A1J4J392_9EUKA</name>
<dbReference type="RefSeq" id="XP_068347057.1">
    <property type="nucleotide sequence ID" value="XM_068512914.1"/>
</dbReference>
<gene>
    <name evidence="2" type="ORF">TRFO_39923</name>
</gene>
<organism evidence="2 3">
    <name type="scientific">Tritrichomonas foetus</name>
    <dbReference type="NCBI Taxonomy" id="1144522"/>
    <lineage>
        <taxon>Eukaryota</taxon>
        <taxon>Metamonada</taxon>
        <taxon>Parabasalia</taxon>
        <taxon>Tritrichomonadida</taxon>
        <taxon>Tritrichomonadidae</taxon>
        <taxon>Tritrichomonas</taxon>
    </lineage>
</organism>
<comment type="caution">
    <text evidence="2">The sequence shown here is derived from an EMBL/GenBank/DDBJ whole genome shotgun (WGS) entry which is preliminary data.</text>
</comment>
<evidence type="ECO:0000313" key="2">
    <source>
        <dbReference type="EMBL" id="OHS93920.1"/>
    </source>
</evidence>
<evidence type="ECO:0008006" key="4">
    <source>
        <dbReference type="Google" id="ProtNLM"/>
    </source>
</evidence>
<sequence length="153" mass="17496">MTSKEIYYLQVAGFPPNYTRDKVRAAIEKIADSIIEVSIGFDQNFLIAVTFTGTREKCAEEISQLQFNGHCLTVNLVEEFPIMKKLPPAPMLYEDEFNRFPYFPDQFDGGGSKDRIIDKNVDSRPATKDHIESNNNYKMPPVMEQPVSPWSPK</sequence>
<protein>
    <recommendedName>
        <fullName evidence="4">RRM domain-containing protein</fullName>
    </recommendedName>
</protein>
<keyword evidence="3" id="KW-1185">Reference proteome</keyword>
<evidence type="ECO:0000313" key="3">
    <source>
        <dbReference type="Proteomes" id="UP000179807"/>
    </source>
</evidence>
<feature type="compositionally biased region" description="Basic and acidic residues" evidence="1">
    <location>
        <begin position="122"/>
        <end position="132"/>
    </location>
</feature>